<proteinExistence type="predicted"/>
<reference evidence="1 2" key="1">
    <citation type="submission" date="2017-04" db="EMBL/GenBank/DDBJ databases">
        <authorList>
            <person name="Afonso C.L."/>
            <person name="Miller P.J."/>
            <person name="Scott M.A."/>
            <person name="Spackman E."/>
            <person name="Goraichik I."/>
            <person name="Dimitrov K.M."/>
            <person name="Suarez D.L."/>
            <person name="Swayne D.E."/>
        </authorList>
    </citation>
    <scope>NUCLEOTIDE SEQUENCE [LARGE SCALE GENOMIC DNA]</scope>
    <source>
        <strain evidence="1 2">DSM 23236</strain>
    </source>
</reference>
<evidence type="ECO:0000313" key="1">
    <source>
        <dbReference type="EMBL" id="SMC22834.1"/>
    </source>
</evidence>
<gene>
    <name evidence="1" type="ORF">SAMN02745857_01483</name>
</gene>
<dbReference type="AlphaFoldDB" id="A0A1W1XGC1"/>
<evidence type="ECO:0008006" key="3">
    <source>
        <dbReference type="Google" id="ProtNLM"/>
    </source>
</evidence>
<dbReference type="Proteomes" id="UP000192761">
    <property type="component" value="Unassembled WGS sequence"/>
</dbReference>
<sequence length="166" mass="18129">MPETQLFESSNQYSSLQTQGGGNVIARQLGWCAAASALWCASRIQGAPIAQSKPDILRAGVLQVRYRWDPAGGGQDVVNLFNVLECTANQAQQGVGLEPLLTALIAAPGVYHINNGFHAMAVDTRTTLYFYDIESGLYRYSDAIEWKAGIRRRYQGANQWGAFAVT</sequence>
<name>A0A1W1XGC1_9NEIS</name>
<dbReference type="RefSeq" id="WP_084090151.1">
    <property type="nucleotide sequence ID" value="NZ_FWXD01000007.1"/>
</dbReference>
<dbReference type="STRING" id="1121001.SAMN02745857_01483"/>
<dbReference type="OrthoDB" id="9128654at2"/>
<accession>A0A1W1XGC1</accession>
<keyword evidence="2" id="KW-1185">Reference proteome</keyword>
<evidence type="ECO:0000313" key="2">
    <source>
        <dbReference type="Proteomes" id="UP000192761"/>
    </source>
</evidence>
<dbReference type="EMBL" id="FWXD01000007">
    <property type="protein sequence ID" value="SMC22834.1"/>
    <property type="molecule type" value="Genomic_DNA"/>
</dbReference>
<organism evidence="1 2">
    <name type="scientific">Andreprevotia lacus DSM 23236</name>
    <dbReference type="NCBI Taxonomy" id="1121001"/>
    <lineage>
        <taxon>Bacteria</taxon>
        <taxon>Pseudomonadati</taxon>
        <taxon>Pseudomonadota</taxon>
        <taxon>Betaproteobacteria</taxon>
        <taxon>Neisseriales</taxon>
        <taxon>Chitinibacteraceae</taxon>
        <taxon>Andreprevotia</taxon>
    </lineage>
</organism>
<protein>
    <recommendedName>
        <fullName evidence="3">Peptidase C39-like domain-containing protein</fullName>
    </recommendedName>
</protein>